<comment type="caution">
    <text evidence="1">The sequence shown here is derived from an EMBL/GenBank/DDBJ whole genome shotgun (WGS) entry which is preliminary data.</text>
</comment>
<dbReference type="EMBL" id="VSSQ01112274">
    <property type="protein sequence ID" value="MPN49240.1"/>
    <property type="molecule type" value="Genomic_DNA"/>
</dbReference>
<name>A0A645IDN6_9ZZZZ</name>
<accession>A0A645IDN6</accession>
<protein>
    <submittedName>
        <fullName evidence="1">Uncharacterized protein</fullName>
    </submittedName>
</protein>
<dbReference type="AlphaFoldDB" id="A0A645IDN6"/>
<organism evidence="1">
    <name type="scientific">bioreactor metagenome</name>
    <dbReference type="NCBI Taxonomy" id="1076179"/>
    <lineage>
        <taxon>unclassified sequences</taxon>
        <taxon>metagenomes</taxon>
        <taxon>ecological metagenomes</taxon>
    </lineage>
</organism>
<proteinExistence type="predicted"/>
<sequence length="101" mass="10097">MGMGIGDGFRQLVGSEVGGEAGTAGAAGRSAAQAVLAAGQVDGVGAEGDRGTQTLEVAGRRKQFRPALAGWPDGGGAGGAGRFSRDWLWGVHFQGLAMLLQ</sequence>
<gene>
    <name evidence="1" type="ORF">SDC9_196855</name>
</gene>
<evidence type="ECO:0000313" key="1">
    <source>
        <dbReference type="EMBL" id="MPN49240.1"/>
    </source>
</evidence>
<reference evidence="1" key="1">
    <citation type="submission" date="2019-08" db="EMBL/GenBank/DDBJ databases">
        <authorList>
            <person name="Kucharzyk K."/>
            <person name="Murdoch R.W."/>
            <person name="Higgins S."/>
            <person name="Loffler F."/>
        </authorList>
    </citation>
    <scope>NUCLEOTIDE SEQUENCE</scope>
</reference>